<feature type="region of interest" description="Disordered" evidence="1">
    <location>
        <begin position="1"/>
        <end position="74"/>
    </location>
</feature>
<evidence type="ECO:0000313" key="2">
    <source>
        <dbReference type="EMBL" id="PXF41741.1"/>
    </source>
</evidence>
<organism evidence="2 3">
    <name type="scientific">Gracilariopsis chorda</name>
    <dbReference type="NCBI Taxonomy" id="448386"/>
    <lineage>
        <taxon>Eukaryota</taxon>
        <taxon>Rhodophyta</taxon>
        <taxon>Florideophyceae</taxon>
        <taxon>Rhodymeniophycidae</taxon>
        <taxon>Gracilariales</taxon>
        <taxon>Gracilariaceae</taxon>
        <taxon>Gracilariopsis</taxon>
    </lineage>
</organism>
<accession>A0A2V3II45</accession>
<name>A0A2V3II45_9FLOR</name>
<dbReference type="OrthoDB" id="10447514at2759"/>
<gene>
    <name evidence="2" type="ORF">BWQ96_08530</name>
</gene>
<reference evidence="2 3" key="1">
    <citation type="journal article" date="2018" name="Mol. Biol. Evol.">
        <title>Analysis of the draft genome of the red seaweed Gracilariopsis chorda provides insights into genome size evolution in Rhodophyta.</title>
        <authorList>
            <person name="Lee J."/>
            <person name="Yang E.C."/>
            <person name="Graf L."/>
            <person name="Yang J.H."/>
            <person name="Qiu H."/>
            <person name="Zel Zion U."/>
            <person name="Chan C.X."/>
            <person name="Stephens T.G."/>
            <person name="Weber A.P.M."/>
            <person name="Boo G.H."/>
            <person name="Boo S.M."/>
            <person name="Kim K.M."/>
            <person name="Shin Y."/>
            <person name="Jung M."/>
            <person name="Lee S.J."/>
            <person name="Yim H.S."/>
            <person name="Lee J.H."/>
            <person name="Bhattacharya D."/>
            <person name="Yoon H.S."/>
        </authorList>
    </citation>
    <scope>NUCLEOTIDE SEQUENCE [LARGE SCALE GENOMIC DNA]</scope>
    <source>
        <strain evidence="2 3">SKKU-2015</strain>
        <tissue evidence="2">Whole body</tissue>
    </source>
</reference>
<feature type="compositionally biased region" description="Polar residues" evidence="1">
    <location>
        <begin position="24"/>
        <end position="49"/>
    </location>
</feature>
<feature type="compositionally biased region" description="Basic and acidic residues" evidence="1">
    <location>
        <begin position="1"/>
        <end position="10"/>
    </location>
</feature>
<evidence type="ECO:0000313" key="3">
    <source>
        <dbReference type="Proteomes" id="UP000247409"/>
    </source>
</evidence>
<sequence length="317" mass="35730">MYDASRELRQHPRSPNAELHHSTKLASSPSGYQGKSIPHGTQSDVTMKRTSAPGPSYSNPLPFPKEPPETAEDDKPLRAHLKTLSHEELLERCLSNEMRLMQWEKAASSLVTSLTLTPEMTEAFYARSLRELLSSALDTLDVIEELRHVECSMPCVKGEAPRISLVMWRGLSYSEWHVEWSPASWWVSVSAVGYRWGLSFNCLTNVTGIQLDGIIRCSFSNDMTALRIGFPQKPMLNMTVESSVGWGAVPIPVREQIEDLVRSEIEHFVENRLTGSNDMVVVLKTKMEEKLSDSDLNEARRQAERASNVNIRSLTFL</sequence>
<evidence type="ECO:0000256" key="1">
    <source>
        <dbReference type="SAM" id="MobiDB-lite"/>
    </source>
</evidence>
<dbReference type="EMBL" id="NBIV01000198">
    <property type="protein sequence ID" value="PXF41741.1"/>
    <property type="molecule type" value="Genomic_DNA"/>
</dbReference>
<dbReference type="AlphaFoldDB" id="A0A2V3II45"/>
<comment type="caution">
    <text evidence="2">The sequence shown here is derived from an EMBL/GenBank/DDBJ whole genome shotgun (WGS) entry which is preliminary data.</text>
</comment>
<proteinExistence type="predicted"/>
<keyword evidence="3" id="KW-1185">Reference proteome</keyword>
<dbReference type="Proteomes" id="UP000247409">
    <property type="component" value="Unassembled WGS sequence"/>
</dbReference>
<protein>
    <submittedName>
        <fullName evidence="2">Uncharacterized protein</fullName>
    </submittedName>
</protein>